<proteinExistence type="predicted"/>
<evidence type="ECO:0000313" key="1">
    <source>
        <dbReference type="EMBL" id="MBW80637.1"/>
    </source>
</evidence>
<dbReference type="AlphaFoldDB" id="A0A2P2IHI6"/>
<reference evidence="1" key="1">
    <citation type="submission" date="2018-02" db="EMBL/GenBank/DDBJ databases">
        <title>Rhizophora mucronata_Transcriptome.</title>
        <authorList>
            <person name="Meera S.P."/>
            <person name="Sreeshan A."/>
            <person name="Augustine A."/>
        </authorList>
    </citation>
    <scope>NUCLEOTIDE SEQUENCE</scope>
    <source>
        <tissue evidence="1">Leaf</tissue>
    </source>
</reference>
<dbReference type="EMBL" id="GGEC01000154">
    <property type="protein sequence ID" value="MBW80637.1"/>
    <property type="molecule type" value="Transcribed_RNA"/>
</dbReference>
<protein>
    <submittedName>
        <fullName evidence="1">Uncharacterized protein</fullName>
    </submittedName>
</protein>
<accession>A0A2P2IHI6</accession>
<sequence>MLVIAIHQMKNFQVNLDLKRECINVASGDLGAFRFYMKKGVKC</sequence>
<name>A0A2P2IHI6_RHIMU</name>
<organism evidence="1">
    <name type="scientific">Rhizophora mucronata</name>
    <name type="common">Asiatic mangrove</name>
    <dbReference type="NCBI Taxonomy" id="61149"/>
    <lineage>
        <taxon>Eukaryota</taxon>
        <taxon>Viridiplantae</taxon>
        <taxon>Streptophyta</taxon>
        <taxon>Embryophyta</taxon>
        <taxon>Tracheophyta</taxon>
        <taxon>Spermatophyta</taxon>
        <taxon>Magnoliopsida</taxon>
        <taxon>eudicotyledons</taxon>
        <taxon>Gunneridae</taxon>
        <taxon>Pentapetalae</taxon>
        <taxon>rosids</taxon>
        <taxon>fabids</taxon>
        <taxon>Malpighiales</taxon>
        <taxon>Rhizophoraceae</taxon>
        <taxon>Rhizophora</taxon>
    </lineage>
</organism>